<evidence type="ECO:0000313" key="2">
    <source>
        <dbReference type="EMBL" id="KKR88667.1"/>
    </source>
</evidence>
<dbReference type="AlphaFoldDB" id="A0A0G0XLY4"/>
<feature type="transmembrane region" description="Helical" evidence="1">
    <location>
        <begin position="67"/>
        <end position="87"/>
    </location>
</feature>
<reference evidence="2 3" key="1">
    <citation type="journal article" date="2015" name="Nature">
        <title>rRNA introns, odd ribosomes, and small enigmatic genomes across a large radiation of phyla.</title>
        <authorList>
            <person name="Brown C.T."/>
            <person name="Hug L.A."/>
            <person name="Thomas B.C."/>
            <person name="Sharon I."/>
            <person name="Castelle C.J."/>
            <person name="Singh A."/>
            <person name="Wilkins M.J."/>
            <person name="Williams K.H."/>
            <person name="Banfield J.F."/>
        </authorList>
    </citation>
    <scope>NUCLEOTIDE SEQUENCE [LARGE SCALE GENOMIC DNA]</scope>
</reference>
<comment type="caution">
    <text evidence="2">The sequence shown here is derived from an EMBL/GenBank/DDBJ whole genome shotgun (WGS) entry which is preliminary data.</text>
</comment>
<proteinExistence type="predicted"/>
<keyword evidence="1" id="KW-1133">Transmembrane helix</keyword>
<organism evidence="2 3">
    <name type="scientific">Candidatus Wolfebacteria bacterium GW2011_GWB1_41_12</name>
    <dbReference type="NCBI Taxonomy" id="1619006"/>
    <lineage>
        <taxon>Bacteria</taxon>
        <taxon>Candidatus Wolfeibacteriota</taxon>
    </lineage>
</organism>
<dbReference type="EMBL" id="LCAK01000004">
    <property type="protein sequence ID" value="KKR88667.1"/>
    <property type="molecule type" value="Genomic_DNA"/>
</dbReference>
<feature type="transmembrane region" description="Helical" evidence="1">
    <location>
        <begin position="12"/>
        <end position="31"/>
    </location>
</feature>
<keyword evidence="1" id="KW-0812">Transmembrane</keyword>
<gene>
    <name evidence="2" type="ORF">UU38_C0004G0029</name>
</gene>
<protein>
    <submittedName>
        <fullName evidence="2">Uncharacterized protein</fullName>
    </submittedName>
</protein>
<dbReference type="Proteomes" id="UP000033918">
    <property type="component" value="Unassembled WGS sequence"/>
</dbReference>
<evidence type="ECO:0000313" key="3">
    <source>
        <dbReference type="Proteomes" id="UP000033918"/>
    </source>
</evidence>
<keyword evidence="1" id="KW-0472">Membrane</keyword>
<name>A0A0G0XLY4_9BACT</name>
<evidence type="ECO:0000256" key="1">
    <source>
        <dbReference type="SAM" id="Phobius"/>
    </source>
</evidence>
<accession>A0A0G0XLY4</accession>
<feature type="transmembrane region" description="Helical" evidence="1">
    <location>
        <begin position="37"/>
        <end position="60"/>
    </location>
</feature>
<sequence>MREALDLRRAALFFFMTPVLAALSIALYVLASNLTSFVFFSSFIAALYAFFLARFPILLVFDCLSAFLADFVIGILCKIYHCFLDIARNKNARFLFLHAPDLLFYFHGPLVIKVAHGFFHKPIKLF</sequence>